<dbReference type="SUPFAM" id="SSF52540">
    <property type="entry name" value="P-loop containing nucleoside triphosphate hydrolases"/>
    <property type="match status" value="1"/>
</dbReference>
<dbReference type="RefSeq" id="WP_209976991.1">
    <property type="nucleotide sequence ID" value="NZ_JAGGLB010000031.1"/>
</dbReference>
<sequence>MNGIILKNVHKTFPGASRPAVNNVSLEVAEGQFTAIVGSSGCGKTTLLKMVNRLYEQTEGAILVNGKDTREVPVGELRRQIGYVIQQNGLFPHMTVEKNITVVPEMLGWDKPRMSSRVTELLELVHMDPKEFRGRYPRQLSGGQQQRVGLARALAADPHFMLMDEPFGAIDAITRTKLQDELIHIQKKLRKTILFVTHDVDEALRLADKIIVMKDGEVVQYDEPLALITNPVNEFVANLLGGDDIIRQLSLIPVTVAMEKLSPVTSIPPGTVTISSDTDLKSALAAMLKQNAEALYIVSGIGAVLGRLSLSHVQALLSAGKRKAELHE</sequence>
<dbReference type="Gene3D" id="3.40.50.300">
    <property type="entry name" value="P-loop containing nucleotide triphosphate hydrolases"/>
    <property type="match status" value="1"/>
</dbReference>
<dbReference type="Pfam" id="PF00005">
    <property type="entry name" value="ABC_tran"/>
    <property type="match status" value="1"/>
</dbReference>
<evidence type="ECO:0000256" key="2">
    <source>
        <dbReference type="ARBA" id="ARBA00022448"/>
    </source>
</evidence>
<protein>
    <submittedName>
        <fullName evidence="6">Osmoprotectant transport system ATP-binding protein</fullName>
    </submittedName>
</protein>
<dbReference type="SMART" id="SM00382">
    <property type="entry name" value="AAA"/>
    <property type="match status" value="1"/>
</dbReference>
<dbReference type="InterPro" id="IPR017871">
    <property type="entry name" value="ABC_transporter-like_CS"/>
</dbReference>
<reference evidence="6 7" key="1">
    <citation type="submission" date="2021-03" db="EMBL/GenBank/DDBJ databases">
        <title>Genomic Encyclopedia of Type Strains, Phase IV (KMG-IV): sequencing the most valuable type-strain genomes for metagenomic binning, comparative biology and taxonomic classification.</title>
        <authorList>
            <person name="Goeker M."/>
        </authorList>
    </citation>
    <scope>NUCLEOTIDE SEQUENCE [LARGE SCALE GENOMIC DNA]</scope>
    <source>
        <strain evidence="6 7">DSM 26048</strain>
    </source>
</reference>
<dbReference type="GO" id="GO:0005524">
    <property type="term" value="F:ATP binding"/>
    <property type="evidence" value="ECO:0007669"/>
    <property type="project" value="UniProtKB-KW"/>
</dbReference>
<accession>A0ABS4J5R6</accession>
<dbReference type="InterPro" id="IPR046342">
    <property type="entry name" value="CBS_dom_sf"/>
</dbReference>
<evidence type="ECO:0000256" key="3">
    <source>
        <dbReference type="ARBA" id="ARBA00022741"/>
    </source>
</evidence>
<keyword evidence="3" id="KW-0547">Nucleotide-binding</keyword>
<name>A0ABS4J5R6_9BACL</name>
<dbReference type="SUPFAM" id="SSF54631">
    <property type="entry name" value="CBS-domain pair"/>
    <property type="match status" value="1"/>
</dbReference>
<feature type="domain" description="ABC transporter" evidence="5">
    <location>
        <begin position="4"/>
        <end position="240"/>
    </location>
</feature>
<dbReference type="PROSITE" id="PS50893">
    <property type="entry name" value="ABC_TRANSPORTER_2"/>
    <property type="match status" value="1"/>
</dbReference>
<dbReference type="InterPro" id="IPR003439">
    <property type="entry name" value="ABC_transporter-like_ATP-bd"/>
</dbReference>
<comment type="similarity">
    <text evidence="1">Belongs to the ABC transporter superfamily.</text>
</comment>
<dbReference type="InterPro" id="IPR027417">
    <property type="entry name" value="P-loop_NTPase"/>
</dbReference>
<organism evidence="6 7">
    <name type="scientific">Paenibacillus eucommiae</name>
    <dbReference type="NCBI Taxonomy" id="1355755"/>
    <lineage>
        <taxon>Bacteria</taxon>
        <taxon>Bacillati</taxon>
        <taxon>Bacillota</taxon>
        <taxon>Bacilli</taxon>
        <taxon>Bacillales</taxon>
        <taxon>Paenibacillaceae</taxon>
        <taxon>Paenibacillus</taxon>
    </lineage>
</organism>
<dbReference type="Proteomes" id="UP001519287">
    <property type="component" value="Unassembled WGS sequence"/>
</dbReference>
<proteinExistence type="inferred from homology"/>
<evidence type="ECO:0000256" key="4">
    <source>
        <dbReference type="ARBA" id="ARBA00022840"/>
    </source>
</evidence>
<keyword evidence="7" id="KW-1185">Reference proteome</keyword>
<evidence type="ECO:0000313" key="6">
    <source>
        <dbReference type="EMBL" id="MBP1995180.1"/>
    </source>
</evidence>
<dbReference type="PROSITE" id="PS00211">
    <property type="entry name" value="ABC_TRANSPORTER_1"/>
    <property type="match status" value="1"/>
</dbReference>
<dbReference type="EMBL" id="JAGGLB010000031">
    <property type="protein sequence ID" value="MBP1995180.1"/>
    <property type="molecule type" value="Genomic_DNA"/>
</dbReference>
<dbReference type="InterPro" id="IPR003593">
    <property type="entry name" value="AAA+_ATPase"/>
</dbReference>
<dbReference type="PANTHER" id="PTHR43117">
    <property type="entry name" value="OSMOPROTECTANT IMPORT ATP-BINDING PROTEIN OSMV"/>
    <property type="match status" value="1"/>
</dbReference>
<comment type="caution">
    <text evidence="6">The sequence shown here is derived from an EMBL/GenBank/DDBJ whole genome shotgun (WGS) entry which is preliminary data.</text>
</comment>
<evidence type="ECO:0000259" key="5">
    <source>
        <dbReference type="PROSITE" id="PS50893"/>
    </source>
</evidence>
<dbReference type="PANTHER" id="PTHR43117:SF4">
    <property type="entry name" value="OSMOPROTECTANT IMPORT ATP-BINDING PROTEIN OSMV"/>
    <property type="match status" value="1"/>
</dbReference>
<gene>
    <name evidence="6" type="ORF">J2Z66_006822</name>
</gene>
<evidence type="ECO:0000256" key="1">
    <source>
        <dbReference type="ARBA" id="ARBA00005417"/>
    </source>
</evidence>
<evidence type="ECO:0000313" key="7">
    <source>
        <dbReference type="Proteomes" id="UP001519287"/>
    </source>
</evidence>
<keyword evidence="4 6" id="KW-0067">ATP-binding</keyword>
<keyword evidence="2" id="KW-0813">Transport</keyword>